<name>A0ABD3V8Q2_SINWO</name>
<dbReference type="InterPro" id="IPR019534">
    <property type="entry name" value="DUF2452"/>
</dbReference>
<reference evidence="1 2" key="1">
    <citation type="submission" date="2024-11" db="EMBL/GenBank/DDBJ databases">
        <title>Chromosome-level genome assembly of the freshwater bivalve Anodonta woodiana.</title>
        <authorList>
            <person name="Chen X."/>
        </authorList>
    </citation>
    <scope>NUCLEOTIDE SEQUENCE [LARGE SCALE GENOMIC DNA]</scope>
    <source>
        <strain evidence="1">MN2024</strain>
        <tissue evidence="1">Gills</tissue>
    </source>
</reference>
<protein>
    <recommendedName>
        <fullName evidence="3">DUF2452 domain-containing protein</fullName>
    </recommendedName>
</protein>
<proteinExistence type="predicted"/>
<accession>A0ABD3V8Q2</accession>
<sequence length="205" mass="23224">MDGRSYDSTVAISTSTESSNSYQQTVCLVESNSNPDGYKLVNTYMTNRNADPMDLVQLAQQIQKADEFVKATAGSKLVVIADQIRYLQEQARKVLEEAKRDNMLHHAACNLVKKPGQIYYLYKRESGQHYFSILSPQEWGSCPHEFIGAFRLEHDMSWTPVAKIEEKNDELGLVNKILNAQKAITDSPEPNMKGLIKDSESKDRF</sequence>
<evidence type="ECO:0008006" key="3">
    <source>
        <dbReference type="Google" id="ProtNLM"/>
    </source>
</evidence>
<comment type="caution">
    <text evidence="1">The sequence shown here is derived from an EMBL/GenBank/DDBJ whole genome shotgun (WGS) entry which is preliminary data.</text>
</comment>
<evidence type="ECO:0000313" key="1">
    <source>
        <dbReference type="EMBL" id="KAL3856897.1"/>
    </source>
</evidence>
<dbReference type="EMBL" id="JBJQND010000013">
    <property type="protein sequence ID" value="KAL3856897.1"/>
    <property type="molecule type" value="Genomic_DNA"/>
</dbReference>
<keyword evidence="2" id="KW-1185">Reference proteome</keyword>
<dbReference type="Pfam" id="PF10504">
    <property type="entry name" value="DUF2452"/>
    <property type="match status" value="1"/>
</dbReference>
<dbReference type="Proteomes" id="UP001634394">
    <property type="component" value="Unassembled WGS sequence"/>
</dbReference>
<gene>
    <name evidence="1" type="ORF">ACJMK2_011603</name>
</gene>
<organism evidence="1 2">
    <name type="scientific">Sinanodonta woodiana</name>
    <name type="common">Chinese pond mussel</name>
    <name type="synonym">Anodonta woodiana</name>
    <dbReference type="NCBI Taxonomy" id="1069815"/>
    <lineage>
        <taxon>Eukaryota</taxon>
        <taxon>Metazoa</taxon>
        <taxon>Spiralia</taxon>
        <taxon>Lophotrochozoa</taxon>
        <taxon>Mollusca</taxon>
        <taxon>Bivalvia</taxon>
        <taxon>Autobranchia</taxon>
        <taxon>Heteroconchia</taxon>
        <taxon>Palaeoheterodonta</taxon>
        <taxon>Unionida</taxon>
        <taxon>Unionoidea</taxon>
        <taxon>Unionidae</taxon>
        <taxon>Unioninae</taxon>
        <taxon>Sinanodonta</taxon>
    </lineage>
</organism>
<dbReference type="PANTHER" id="PTHR14553">
    <property type="entry name" value="UNCHARACTERIZED PROTEIN C1ORF50"/>
    <property type="match status" value="1"/>
</dbReference>
<dbReference type="PANTHER" id="PTHR14553:SF1">
    <property type="entry name" value="SIMILAR TO CHROMOSOME 1 OPEN READING FRAME 50"/>
    <property type="match status" value="1"/>
</dbReference>
<evidence type="ECO:0000313" key="2">
    <source>
        <dbReference type="Proteomes" id="UP001634394"/>
    </source>
</evidence>
<dbReference type="AlphaFoldDB" id="A0ABD3V8Q2"/>